<dbReference type="PANTHER" id="PTHR46009:SF1">
    <property type="entry name" value="VACUOLAR PROTEIN SORTING-ASSOCIATED PROTEIN VTA1 HOMOLOG"/>
    <property type="match status" value="1"/>
</dbReference>
<dbReference type="GO" id="GO:0032511">
    <property type="term" value="P:late endosome to vacuole transport via multivesicular body sorting pathway"/>
    <property type="evidence" value="ECO:0007669"/>
    <property type="project" value="InterPro"/>
</dbReference>
<accession>A0AAE0CHI8</accession>
<sequence length="183" mass="19235">QQAARWQPDWGAPIPYAIGHSVLYRRPDGSVALAKIEAVDNSIDPPAYTIEVDGAIRDTERTHIAPPPKPPAADSPPPGPPPNMPAMTPSAGQDSASASSASFPLAPPPPSMPQSDPPQIDEFAPVPPFPPTPTPPAASQYLHNVAEAQKFAKYAASSLQFDDVPSGVHYLRQALAILTGTPQ</sequence>
<evidence type="ECO:0000313" key="3">
    <source>
        <dbReference type="EMBL" id="KAK3254255.1"/>
    </source>
</evidence>
<proteinExistence type="predicted"/>
<dbReference type="AlphaFoldDB" id="A0AAE0CHI8"/>
<dbReference type="PANTHER" id="PTHR46009">
    <property type="entry name" value="VACUOLAR PROTEIN SORTING-ASSOCIATED PROTEIN VTA1 HOMOLOG"/>
    <property type="match status" value="1"/>
</dbReference>
<evidence type="ECO:0000256" key="1">
    <source>
        <dbReference type="SAM" id="MobiDB-lite"/>
    </source>
</evidence>
<name>A0AAE0CHI8_9CHLO</name>
<feature type="domain" description="Vta1 C-terminal" evidence="2">
    <location>
        <begin position="145"/>
        <end position="179"/>
    </location>
</feature>
<feature type="non-terminal residue" evidence="3">
    <location>
        <position position="1"/>
    </location>
</feature>
<dbReference type="InterPro" id="IPR044538">
    <property type="entry name" value="Vta1-like"/>
</dbReference>
<evidence type="ECO:0000313" key="4">
    <source>
        <dbReference type="Proteomes" id="UP001190700"/>
    </source>
</evidence>
<organism evidence="3 4">
    <name type="scientific">Cymbomonas tetramitiformis</name>
    <dbReference type="NCBI Taxonomy" id="36881"/>
    <lineage>
        <taxon>Eukaryota</taxon>
        <taxon>Viridiplantae</taxon>
        <taxon>Chlorophyta</taxon>
        <taxon>Pyramimonadophyceae</taxon>
        <taxon>Pyramimonadales</taxon>
        <taxon>Pyramimonadaceae</taxon>
        <taxon>Cymbomonas</taxon>
    </lineage>
</organism>
<comment type="caution">
    <text evidence="3">The sequence shown here is derived from an EMBL/GenBank/DDBJ whole genome shotgun (WGS) entry which is preliminary data.</text>
</comment>
<dbReference type="Gene3D" id="1.20.5.420">
    <property type="entry name" value="Immunoglobulin FC, subunit C"/>
    <property type="match status" value="1"/>
</dbReference>
<dbReference type="Pfam" id="PF18097">
    <property type="entry name" value="Vta1_C"/>
    <property type="match status" value="1"/>
</dbReference>
<protein>
    <recommendedName>
        <fullName evidence="2">Vta1 C-terminal domain-containing protein</fullName>
    </recommendedName>
</protein>
<evidence type="ECO:0000259" key="2">
    <source>
        <dbReference type="Pfam" id="PF18097"/>
    </source>
</evidence>
<feature type="compositionally biased region" description="Basic and acidic residues" evidence="1">
    <location>
        <begin position="54"/>
        <end position="63"/>
    </location>
</feature>
<keyword evidence="4" id="KW-1185">Reference proteome</keyword>
<gene>
    <name evidence="3" type="ORF">CYMTET_36525</name>
</gene>
<dbReference type="InterPro" id="IPR041212">
    <property type="entry name" value="Vta1_C"/>
</dbReference>
<feature type="compositionally biased region" description="Pro residues" evidence="1">
    <location>
        <begin position="65"/>
        <end position="84"/>
    </location>
</feature>
<dbReference type="EMBL" id="LGRX02023846">
    <property type="protein sequence ID" value="KAK3254255.1"/>
    <property type="molecule type" value="Genomic_DNA"/>
</dbReference>
<feature type="compositionally biased region" description="Low complexity" evidence="1">
    <location>
        <begin position="85"/>
        <end position="104"/>
    </location>
</feature>
<dbReference type="Proteomes" id="UP001190700">
    <property type="component" value="Unassembled WGS sequence"/>
</dbReference>
<feature type="region of interest" description="Disordered" evidence="1">
    <location>
        <begin position="43"/>
        <end position="141"/>
    </location>
</feature>
<reference evidence="3 4" key="1">
    <citation type="journal article" date="2015" name="Genome Biol. Evol.">
        <title>Comparative Genomics of a Bacterivorous Green Alga Reveals Evolutionary Causalities and Consequences of Phago-Mixotrophic Mode of Nutrition.</title>
        <authorList>
            <person name="Burns J.A."/>
            <person name="Paasch A."/>
            <person name="Narechania A."/>
            <person name="Kim E."/>
        </authorList>
    </citation>
    <scope>NUCLEOTIDE SEQUENCE [LARGE SCALE GENOMIC DNA]</scope>
    <source>
        <strain evidence="3 4">PLY_AMNH</strain>
    </source>
</reference>
<feature type="compositionally biased region" description="Pro residues" evidence="1">
    <location>
        <begin position="105"/>
        <end position="116"/>
    </location>
</feature>
<dbReference type="GO" id="GO:0005771">
    <property type="term" value="C:multivesicular body"/>
    <property type="evidence" value="ECO:0007669"/>
    <property type="project" value="TreeGrafter"/>
</dbReference>
<feature type="compositionally biased region" description="Pro residues" evidence="1">
    <location>
        <begin position="125"/>
        <end position="136"/>
    </location>
</feature>